<feature type="domain" description="DUF5667" evidence="3">
    <location>
        <begin position="111"/>
        <end position="174"/>
    </location>
</feature>
<gene>
    <name evidence="4" type="ORF">A3F28_00700</name>
</gene>
<evidence type="ECO:0000313" key="4">
    <source>
        <dbReference type="EMBL" id="OGL79818.1"/>
    </source>
</evidence>
<sequence length="729" mass="83000">MRTAALRQLSIFFNMAIVIFAVSAVAIFVFIQPVKAQEETPAPEAEIISAEEAAPAPVPTEEEVEQPTETLPTELVEVIQESVAVAPPPEEINEDTAVTAQDLGAASEPRVLPDSPFYIFKRWGRSVRRLVIRNPVARAEEDLRVANQKLLEARRLAELRGEQAADKVGSMVEEAGRDYARIREAAMDIRSDDSERAERFKDLLADRTFKMQRMFDRIEERLPEEALARIRENKEQALERAGETLTGIDEPERLAERLSKAADAQSGSEFKHFKNLEVLKDLRDRVPEEAREAIRRAEENGLRRLKEDIEGAPIQEREKFDDYVRGLPGDAVRHFEIIDDLRTKGELAPDFLIKLEAVKTKAAAKFQEQFERFADAPELQDKMMDRFREGEGVDLRAAEQLRGQVSPEMAEKIRVANDEGINRFREKFAEDPNALRAADFARKALENPDAVDFAVLERIRENLAPEQQDFVRQVEDEGASRAAVEFDRRGDEFAKRFADPNVPQSLRVLEDIKERLPEEGRAGIERAIEAHRTRFEEHIRELDDPRVLGNIQEAIGQDEELKRRFESGDPEFFMKLENRKDDLRRQGEGKLSEIKERVRPLFENPEAPIPEDIPEDVKRELIKARERVREMGPEGPFPTTGETRPAMPMPFGPTEGGEGRPEMRKPQLFEPAPVRTNVEPGRIEPFRQPENVMPPTTNFRSPEPAPQPTDSSGERSSLDVVLLPFGGYY</sequence>
<feature type="transmembrane region" description="Helical" evidence="2">
    <location>
        <begin position="12"/>
        <end position="31"/>
    </location>
</feature>
<accession>A0A1F7UQ36</accession>
<evidence type="ECO:0000256" key="2">
    <source>
        <dbReference type="SAM" id="Phobius"/>
    </source>
</evidence>
<evidence type="ECO:0000256" key="1">
    <source>
        <dbReference type="SAM" id="MobiDB-lite"/>
    </source>
</evidence>
<reference evidence="4 5" key="1">
    <citation type="journal article" date="2016" name="Nat. Commun.">
        <title>Thousands of microbial genomes shed light on interconnected biogeochemical processes in an aquifer system.</title>
        <authorList>
            <person name="Anantharaman K."/>
            <person name="Brown C.T."/>
            <person name="Hug L.A."/>
            <person name="Sharon I."/>
            <person name="Castelle C.J."/>
            <person name="Probst A.J."/>
            <person name="Thomas B.C."/>
            <person name="Singh A."/>
            <person name="Wilkins M.J."/>
            <person name="Karaoz U."/>
            <person name="Brodie E.L."/>
            <person name="Williams K.H."/>
            <person name="Hubbard S.S."/>
            <person name="Banfield J.F."/>
        </authorList>
    </citation>
    <scope>NUCLEOTIDE SEQUENCE [LARGE SCALE GENOMIC DNA]</scope>
</reference>
<evidence type="ECO:0000259" key="3">
    <source>
        <dbReference type="Pfam" id="PF18915"/>
    </source>
</evidence>
<dbReference type="Proteomes" id="UP000176598">
    <property type="component" value="Unassembled WGS sequence"/>
</dbReference>
<keyword evidence="2" id="KW-0812">Transmembrane</keyword>
<protein>
    <recommendedName>
        <fullName evidence="3">DUF5667 domain-containing protein</fullName>
    </recommendedName>
</protein>
<dbReference type="EMBL" id="MGEG01000005">
    <property type="protein sequence ID" value="OGL79818.1"/>
    <property type="molecule type" value="Genomic_DNA"/>
</dbReference>
<dbReference type="AlphaFoldDB" id="A0A1F7UQ36"/>
<evidence type="ECO:0000313" key="5">
    <source>
        <dbReference type="Proteomes" id="UP000176598"/>
    </source>
</evidence>
<keyword evidence="2" id="KW-1133">Transmembrane helix</keyword>
<keyword evidence="2" id="KW-0472">Membrane</keyword>
<dbReference type="Pfam" id="PF18915">
    <property type="entry name" value="DUF5667"/>
    <property type="match status" value="1"/>
</dbReference>
<dbReference type="InterPro" id="IPR043725">
    <property type="entry name" value="DUF5667"/>
</dbReference>
<comment type="caution">
    <text evidence="4">The sequence shown here is derived from an EMBL/GenBank/DDBJ whole genome shotgun (WGS) entry which is preliminary data.</text>
</comment>
<feature type="region of interest" description="Disordered" evidence="1">
    <location>
        <begin position="626"/>
        <end position="729"/>
    </location>
</feature>
<organism evidence="4 5">
    <name type="scientific">Candidatus Uhrbacteria bacterium RIFCSPHIGHO2_12_FULL_57_11</name>
    <dbReference type="NCBI Taxonomy" id="1802398"/>
    <lineage>
        <taxon>Bacteria</taxon>
        <taxon>Candidatus Uhriibacteriota</taxon>
    </lineage>
</organism>
<feature type="compositionally biased region" description="Basic and acidic residues" evidence="1">
    <location>
        <begin position="657"/>
        <end position="667"/>
    </location>
</feature>
<name>A0A1F7UQ36_9BACT</name>
<proteinExistence type="predicted"/>